<dbReference type="InterPro" id="IPR011701">
    <property type="entry name" value="MFS"/>
</dbReference>
<evidence type="ECO:0000313" key="9">
    <source>
        <dbReference type="Proteomes" id="UP000757540"/>
    </source>
</evidence>
<dbReference type="PANTHER" id="PTHR11360">
    <property type="entry name" value="MONOCARBOXYLATE TRANSPORTER"/>
    <property type="match status" value="1"/>
</dbReference>
<feature type="region of interest" description="Disordered" evidence="5">
    <location>
        <begin position="175"/>
        <end position="195"/>
    </location>
</feature>
<reference evidence="8 9" key="1">
    <citation type="submission" date="2020-05" db="EMBL/GenBank/DDBJ databases">
        <title>Genomic Encyclopedia of Type Strains, Phase III (KMG-III): the genomes of soil and plant-associated and newly described type strains.</title>
        <authorList>
            <person name="Whitman W."/>
        </authorList>
    </citation>
    <scope>NUCLEOTIDE SEQUENCE [LARGE SCALE GENOMIC DNA]</scope>
    <source>
        <strain evidence="8 9">KCTC 19046</strain>
    </source>
</reference>
<evidence type="ECO:0000256" key="4">
    <source>
        <dbReference type="ARBA" id="ARBA00023136"/>
    </source>
</evidence>
<feature type="domain" description="Major facilitator superfamily (MFS) profile" evidence="7">
    <location>
        <begin position="1"/>
        <end position="384"/>
    </location>
</feature>
<feature type="transmembrane region" description="Helical" evidence="6">
    <location>
        <begin position="294"/>
        <end position="313"/>
    </location>
</feature>
<dbReference type="Gene3D" id="1.20.1250.20">
    <property type="entry name" value="MFS general substrate transporter like domains"/>
    <property type="match status" value="2"/>
</dbReference>
<feature type="transmembrane region" description="Helical" evidence="6">
    <location>
        <begin position="333"/>
        <end position="353"/>
    </location>
</feature>
<proteinExistence type="predicted"/>
<feature type="transmembrane region" description="Helical" evidence="6">
    <location>
        <begin position="206"/>
        <end position="226"/>
    </location>
</feature>
<keyword evidence="3 6" id="KW-1133">Transmembrane helix</keyword>
<evidence type="ECO:0000256" key="1">
    <source>
        <dbReference type="ARBA" id="ARBA00004651"/>
    </source>
</evidence>
<protein>
    <submittedName>
        <fullName evidence="8">MFS family permease</fullName>
    </submittedName>
</protein>
<evidence type="ECO:0000313" key="8">
    <source>
        <dbReference type="EMBL" id="NOV95597.1"/>
    </source>
</evidence>
<feature type="region of interest" description="Disordered" evidence="5">
    <location>
        <begin position="383"/>
        <end position="406"/>
    </location>
</feature>
<keyword evidence="4 6" id="KW-0472">Membrane</keyword>
<evidence type="ECO:0000256" key="6">
    <source>
        <dbReference type="SAM" id="Phobius"/>
    </source>
</evidence>
<evidence type="ECO:0000259" key="7">
    <source>
        <dbReference type="PROSITE" id="PS50850"/>
    </source>
</evidence>
<evidence type="ECO:0000256" key="3">
    <source>
        <dbReference type="ARBA" id="ARBA00022989"/>
    </source>
</evidence>
<keyword evidence="2 6" id="KW-0812">Transmembrane</keyword>
<evidence type="ECO:0000256" key="5">
    <source>
        <dbReference type="SAM" id="MobiDB-lite"/>
    </source>
</evidence>
<sequence>MTGPGQTVGISLFIDPLIAELGMSRSAVSTAYLIGTLAGAVALPWIGRAVDRFGVRRTMAVVGLVFGGVLVALSVVSSIVGLTAGFVGVRMAGQGALGLTATTVVALWFDRRRGLATGMVSAVGAVGISLTPLLLEGLIAQHGWRTAWLIEGLAVWAVVLPLALFALRDRPERLGQRPDGAAPPADGSAPPRPGGLTRSQVVRHPAFWLIAGAVAVSGLLTTAVAFHQISLLTARGLTAAEAAANFVPQTVAGLLATLATGYLIDRFPPRWMTVASMLSLAAALAWGTQVTPGWGAIVFGALLGIAANTIRTVEAATLPRYFGTRHIGSIRGLVASISVGGTACGPLLFAAVFDQVGTYAPVLLASAIVPVAMAVWAALAPEPDPDLLDPPPATPPSSTRDETNLP</sequence>
<dbReference type="SUPFAM" id="SSF103473">
    <property type="entry name" value="MFS general substrate transporter"/>
    <property type="match status" value="1"/>
</dbReference>
<dbReference type="Proteomes" id="UP000757540">
    <property type="component" value="Unassembled WGS sequence"/>
</dbReference>
<dbReference type="PANTHER" id="PTHR11360:SF308">
    <property type="entry name" value="BLL3089 PROTEIN"/>
    <property type="match status" value="1"/>
</dbReference>
<feature type="transmembrane region" description="Helical" evidence="6">
    <location>
        <begin position="359"/>
        <end position="379"/>
    </location>
</feature>
<dbReference type="InterPro" id="IPR050327">
    <property type="entry name" value="Proton-linked_MCT"/>
</dbReference>
<feature type="compositionally biased region" description="Low complexity" evidence="5">
    <location>
        <begin position="177"/>
        <end position="189"/>
    </location>
</feature>
<dbReference type="RefSeq" id="WP_171781878.1">
    <property type="nucleotide sequence ID" value="NZ_BAAAML010000002.1"/>
</dbReference>
<feature type="transmembrane region" description="Helical" evidence="6">
    <location>
        <begin position="246"/>
        <end position="264"/>
    </location>
</feature>
<feature type="transmembrane region" description="Helical" evidence="6">
    <location>
        <begin position="91"/>
        <end position="109"/>
    </location>
</feature>
<comment type="caution">
    <text evidence="8">The sequence shown here is derived from an EMBL/GenBank/DDBJ whole genome shotgun (WGS) entry which is preliminary data.</text>
</comment>
<dbReference type="InterPro" id="IPR020846">
    <property type="entry name" value="MFS_dom"/>
</dbReference>
<name>A0ABX2A1H7_9MICO</name>
<keyword evidence="9" id="KW-1185">Reference proteome</keyword>
<dbReference type="EMBL" id="JABEZU010000001">
    <property type="protein sequence ID" value="NOV95597.1"/>
    <property type="molecule type" value="Genomic_DNA"/>
</dbReference>
<organism evidence="8 9">
    <name type="scientific">Isoptericola halotolerans</name>
    <dbReference type="NCBI Taxonomy" id="300560"/>
    <lineage>
        <taxon>Bacteria</taxon>
        <taxon>Bacillati</taxon>
        <taxon>Actinomycetota</taxon>
        <taxon>Actinomycetes</taxon>
        <taxon>Micrococcales</taxon>
        <taxon>Promicromonosporaceae</taxon>
        <taxon>Isoptericola</taxon>
    </lineage>
</organism>
<comment type="subcellular location">
    <subcellularLocation>
        <location evidence="1">Cell membrane</location>
        <topology evidence="1">Multi-pass membrane protein</topology>
    </subcellularLocation>
</comment>
<feature type="transmembrane region" description="Helical" evidence="6">
    <location>
        <begin position="27"/>
        <end position="47"/>
    </location>
</feature>
<feature type="transmembrane region" description="Helical" evidence="6">
    <location>
        <begin position="59"/>
        <end position="85"/>
    </location>
</feature>
<gene>
    <name evidence="8" type="ORF">HDG69_000150</name>
</gene>
<evidence type="ECO:0000256" key="2">
    <source>
        <dbReference type="ARBA" id="ARBA00022692"/>
    </source>
</evidence>
<dbReference type="Pfam" id="PF07690">
    <property type="entry name" value="MFS_1"/>
    <property type="match status" value="1"/>
</dbReference>
<accession>A0ABX2A1H7</accession>
<feature type="transmembrane region" description="Helical" evidence="6">
    <location>
        <begin position="147"/>
        <end position="167"/>
    </location>
</feature>
<dbReference type="PROSITE" id="PS50850">
    <property type="entry name" value="MFS"/>
    <property type="match status" value="1"/>
</dbReference>
<feature type="transmembrane region" description="Helical" evidence="6">
    <location>
        <begin position="116"/>
        <end position="135"/>
    </location>
</feature>
<dbReference type="InterPro" id="IPR036259">
    <property type="entry name" value="MFS_trans_sf"/>
</dbReference>